<evidence type="ECO:0000259" key="1">
    <source>
        <dbReference type="Pfam" id="PF01966"/>
    </source>
</evidence>
<dbReference type="EMBL" id="PTIX01000001">
    <property type="protein sequence ID" value="PPK71067.1"/>
    <property type="molecule type" value="Genomic_DNA"/>
</dbReference>
<dbReference type="SUPFAM" id="SSF109604">
    <property type="entry name" value="HD-domain/PDEase-like"/>
    <property type="match status" value="1"/>
</dbReference>
<dbReference type="AlphaFoldDB" id="A0A2S6H0Y1"/>
<reference evidence="2 3" key="1">
    <citation type="submission" date="2018-02" db="EMBL/GenBank/DDBJ databases">
        <title>Genomic Encyclopedia of Archaeal and Bacterial Type Strains, Phase II (KMG-II): from individual species to whole genera.</title>
        <authorList>
            <person name="Goeker M."/>
        </authorList>
    </citation>
    <scope>NUCLEOTIDE SEQUENCE [LARGE SCALE GENOMIC DNA]</scope>
    <source>
        <strain evidence="2 3">YU 961-1</strain>
    </source>
</reference>
<proteinExistence type="predicted"/>
<evidence type="ECO:0000313" key="2">
    <source>
        <dbReference type="EMBL" id="PPK71067.1"/>
    </source>
</evidence>
<dbReference type="GO" id="GO:0016740">
    <property type="term" value="F:transferase activity"/>
    <property type="evidence" value="ECO:0007669"/>
    <property type="project" value="UniProtKB-KW"/>
</dbReference>
<dbReference type="InterPro" id="IPR006674">
    <property type="entry name" value="HD_domain"/>
</dbReference>
<evidence type="ECO:0000313" key="3">
    <source>
        <dbReference type="Proteomes" id="UP000239203"/>
    </source>
</evidence>
<sequence length="184" mass="20099">MYDEAGPTRAAELAAALLGSLGNRWRHTVAVAGRAAELAVTVSRAERSVLVSAAWLHDIGYAPDLVETGFHPIDGARYLTRAGWPDRIAALVAHHSGARFTAPFLGLGRQMATYPYEDSPVSDALTYADQTVDNRGTRVSLRDRFTEMLSRLGPDSANARAHHLREPDLLAAAHRVERRLTSCR</sequence>
<organism evidence="2 3">
    <name type="scientific">Actinokineospora auranticolor</name>
    <dbReference type="NCBI Taxonomy" id="155976"/>
    <lineage>
        <taxon>Bacteria</taxon>
        <taxon>Bacillati</taxon>
        <taxon>Actinomycetota</taxon>
        <taxon>Actinomycetes</taxon>
        <taxon>Pseudonocardiales</taxon>
        <taxon>Pseudonocardiaceae</taxon>
        <taxon>Actinokineospora</taxon>
    </lineage>
</organism>
<dbReference type="Pfam" id="PF01966">
    <property type="entry name" value="HD"/>
    <property type="match status" value="1"/>
</dbReference>
<dbReference type="NCBIfam" id="TIGR00277">
    <property type="entry name" value="HDIG"/>
    <property type="match status" value="1"/>
</dbReference>
<name>A0A2S6H0Y1_9PSEU</name>
<comment type="caution">
    <text evidence="2">The sequence shown here is derived from an EMBL/GenBank/DDBJ whole genome shotgun (WGS) entry which is preliminary data.</text>
</comment>
<feature type="domain" description="HD" evidence="1">
    <location>
        <begin position="24"/>
        <end position="110"/>
    </location>
</feature>
<keyword evidence="2" id="KW-0808">Transferase</keyword>
<dbReference type="Gene3D" id="1.10.3210.10">
    <property type="entry name" value="Hypothetical protein af1432"/>
    <property type="match status" value="1"/>
</dbReference>
<dbReference type="RefSeq" id="WP_104476041.1">
    <property type="nucleotide sequence ID" value="NZ_CP154825.1"/>
</dbReference>
<protein>
    <submittedName>
        <fullName evidence="2">Putative nucleotidyltransferase with HDIG domain</fullName>
    </submittedName>
</protein>
<dbReference type="OrthoDB" id="2989229at2"/>
<dbReference type="Proteomes" id="UP000239203">
    <property type="component" value="Unassembled WGS sequence"/>
</dbReference>
<dbReference type="InterPro" id="IPR006675">
    <property type="entry name" value="HDIG_dom"/>
</dbReference>
<keyword evidence="3" id="KW-1185">Reference proteome</keyword>
<gene>
    <name evidence="2" type="ORF">CLV40_101253</name>
</gene>
<dbReference type="CDD" id="cd00077">
    <property type="entry name" value="HDc"/>
    <property type="match status" value="1"/>
</dbReference>
<accession>A0A2S6H0Y1</accession>
<dbReference type="InterPro" id="IPR003607">
    <property type="entry name" value="HD/PDEase_dom"/>
</dbReference>